<keyword evidence="3" id="KW-1185">Reference proteome</keyword>
<dbReference type="EMBL" id="QKKF02004189">
    <property type="protein sequence ID" value="RZF47449.1"/>
    <property type="molecule type" value="Genomic_DNA"/>
</dbReference>
<evidence type="ECO:0000313" key="2">
    <source>
        <dbReference type="EMBL" id="RZF47449.1"/>
    </source>
</evidence>
<feature type="transmembrane region" description="Helical" evidence="1">
    <location>
        <begin position="88"/>
        <end position="108"/>
    </location>
</feature>
<dbReference type="Proteomes" id="UP000291343">
    <property type="component" value="Unassembled WGS sequence"/>
</dbReference>
<keyword evidence="1" id="KW-1133">Transmembrane helix</keyword>
<accession>A0A482XPV0</accession>
<comment type="caution">
    <text evidence="2">The sequence shown here is derived from an EMBL/GenBank/DDBJ whole genome shotgun (WGS) entry which is preliminary data.</text>
</comment>
<sequence>MSLGVTKTAPVKIPACCQQRMDNSAFESDEKPKPGVEMQELKDVVVKDNNTNIKVPEHMCKADLCQKVHKDYMDRQQNNANPQDNLKMLFFLGTLGLFVTWLLLYILLNKLEIL</sequence>
<protein>
    <submittedName>
        <fullName evidence="2">Uncharacterized protein</fullName>
    </submittedName>
</protein>
<keyword evidence="1" id="KW-0812">Transmembrane</keyword>
<keyword evidence="1" id="KW-0472">Membrane</keyword>
<name>A0A482XPV0_LAOST</name>
<dbReference type="AlphaFoldDB" id="A0A482XPV0"/>
<gene>
    <name evidence="2" type="ORF">LSTR_LSTR007376</name>
</gene>
<evidence type="ECO:0000313" key="3">
    <source>
        <dbReference type="Proteomes" id="UP000291343"/>
    </source>
</evidence>
<evidence type="ECO:0000256" key="1">
    <source>
        <dbReference type="SAM" id="Phobius"/>
    </source>
</evidence>
<proteinExistence type="predicted"/>
<reference evidence="2 3" key="1">
    <citation type="journal article" date="2017" name="Gigascience">
        <title>Genome sequence of the small brown planthopper, Laodelphax striatellus.</title>
        <authorList>
            <person name="Zhu J."/>
            <person name="Jiang F."/>
            <person name="Wang X."/>
            <person name="Yang P."/>
            <person name="Bao Y."/>
            <person name="Zhao W."/>
            <person name="Wang W."/>
            <person name="Lu H."/>
            <person name="Wang Q."/>
            <person name="Cui N."/>
            <person name="Li J."/>
            <person name="Chen X."/>
            <person name="Luo L."/>
            <person name="Yu J."/>
            <person name="Kang L."/>
            <person name="Cui F."/>
        </authorList>
    </citation>
    <scope>NUCLEOTIDE SEQUENCE [LARGE SCALE GENOMIC DNA]</scope>
    <source>
        <strain evidence="2">Lst14</strain>
    </source>
</reference>
<organism evidence="2 3">
    <name type="scientific">Laodelphax striatellus</name>
    <name type="common">Small brown planthopper</name>
    <name type="synonym">Delphax striatella</name>
    <dbReference type="NCBI Taxonomy" id="195883"/>
    <lineage>
        <taxon>Eukaryota</taxon>
        <taxon>Metazoa</taxon>
        <taxon>Ecdysozoa</taxon>
        <taxon>Arthropoda</taxon>
        <taxon>Hexapoda</taxon>
        <taxon>Insecta</taxon>
        <taxon>Pterygota</taxon>
        <taxon>Neoptera</taxon>
        <taxon>Paraneoptera</taxon>
        <taxon>Hemiptera</taxon>
        <taxon>Auchenorrhyncha</taxon>
        <taxon>Fulgoroidea</taxon>
        <taxon>Delphacidae</taxon>
        <taxon>Criomorphinae</taxon>
        <taxon>Laodelphax</taxon>
    </lineage>
</organism>
<dbReference type="InParanoid" id="A0A482XPV0"/>